<comment type="subcellular location">
    <subcellularLocation>
        <location evidence="2">Plastid</location>
        <location evidence="2">Chloroplast</location>
    </subcellularLocation>
</comment>
<dbReference type="HAMAP" id="MF_00484">
    <property type="entry name" value="Glycogen_synth"/>
    <property type="match status" value="1"/>
</dbReference>
<evidence type="ECO:0000256" key="5">
    <source>
        <dbReference type="ARBA" id="ARBA00012588"/>
    </source>
</evidence>
<dbReference type="GO" id="GO:0009507">
    <property type="term" value="C:chloroplast"/>
    <property type="evidence" value="ECO:0007669"/>
    <property type="project" value="UniProtKB-SubCell"/>
</dbReference>
<feature type="coiled-coil region" evidence="12">
    <location>
        <begin position="227"/>
        <end position="264"/>
    </location>
</feature>
<dbReference type="InterPro" id="IPR011835">
    <property type="entry name" value="GS/SS"/>
</dbReference>
<evidence type="ECO:0000256" key="6">
    <source>
        <dbReference type="ARBA" id="ARBA00022528"/>
    </source>
</evidence>
<gene>
    <name evidence="15" type="ORF">Agub_g9135</name>
</gene>
<evidence type="ECO:0000256" key="9">
    <source>
        <dbReference type="ARBA" id="ARBA00022679"/>
    </source>
</evidence>
<evidence type="ECO:0000313" key="15">
    <source>
        <dbReference type="EMBL" id="GFR47418.1"/>
    </source>
</evidence>
<dbReference type="CDD" id="cd03791">
    <property type="entry name" value="GT5_Glycogen_synthase_DULL1-like"/>
    <property type="match status" value="1"/>
</dbReference>
<dbReference type="GO" id="GO:2001070">
    <property type="term" value="F:starch binding"/>
    <property type="evidence" value="ECO:0007669"/>
    <property type="project" value="InterPro"/>
</dbReference>
<feature type="region of interest" description="Disordered" evidence="13">
    <location>
        <begin position="72"/>
        <end position="169"/>
    </location>
</feature>
<feature type="compositionally biased region" description="Low complexity" evidence="13">
    <location>
        <begin position="8"/>
        <end position="35"/>
    </location>
</feature>
<proteinExistence type="inferred from homology"/>
<evidence type="ECO:0000256" key="12">
    <source>
        <dbReference type="SAM" id="Coils"/>
    </source>
</evidence>
<dbReference type="GO" id="GO:0004373">
    <property type="term" value="F:alpha-1,4-glucan glucosyltransferase (UDP-glucose donor) activity"/>
    <property type="evidence" value="ECO:0007669"/>
    <property type="project" value="InterPro"/>
</dbReference>
<dbReference type="FunFam" id="3.40.50.2000:FF:000165">
    <property type="entry name" value="Starch synthase, chloroplastic/amyloplastic"/>
    <property type="match status" value="1"/>
</dbReference>
<evidence type="ECO:0000256" key="7">
    <source>
        <dbReference type="ARBA" id="ARBA00022640"/>
    </source>
</evidence>
<evidence type="ECO:0000256" key="3">
    <source>
        <dbReference type="ARBA" id="ARBA00004727"/>
    </source>
</evidence>
<dbReference type="EC" id="2.4.1.21" evidence="5"/>
<feature type="compositionally biased region" description="Low complexity" evidence="13">
    <location>
        <begin position="43"/>
        <end position="54"/>
    </location>
</feature>
<evidence type="ECO:0000256" key="13">
    <source>
        <dbReference type="SAM" id="MobiDB-lite"/>
    </source>
</evidence>
<keyword evidence="12" id="KW-0175">Coiled coil</keyword>
<sequence>MQQPRLLPGSRPTGPRAPGGPLATPGLAPGASATTMRSRLPYNTNTTTSNNSNTALAPAGGLSLRWRGAGISLQAATRGGRTAPQNPAGPGKSGKTGGANPVPNPTTSTSSSPSSPAAAAAASAPSAPAAKQPSPATQGRAGSSSSTNTKGSSSGGSSSSGGGSSSSPVTLDKAMAAKIHAARELARRLAEEKQAASAAASKGQDVEGGKRAAEVASAEAAAQAARADALLRALRRAEGQRDTLQRLRAENEALRELLVEVAVDKEAARRRMQQVLDSLGDQALVERTRAALAAAAAGATALAAPSTLPPLPVPPMGTAAPVTGAPTAGAGAGAAGGINVLPPGLDDAAVAAAVEAGLVAASAVVAEGIMEQQAAPPVLLDEALAAEVRSLLQQQEPPAEEAIKHAAKWAAEHLPAATPAPAPSPAATAAVQQLHRAIEAAPPPAPPAVAAAVEAAPAPAAEAVAAAPAAPAAPPPAVAPPVVAPPPPTPPAPPVVPEPSLAQLQSLAARAAAAGHSVFTWPEEGGLVGHPVRIFYNRTRGPLPPPPAGSGRGLQLKAGLNKWEEICTVDMKRATGLQSGGGQEWWVAELSLPSQLFQLDFVVQDSSPAGGGAVDNNGWRDFRLTLQAGAPSEDEVAAARAEAYRRFDEERRKLIEEEERRLWRLVESRALDAAAEARVEFRRRREAELLAAAKQVVADRRRPEITAVPAAPSRPGVYSWCGGPPRAGQRAFLAYNKVHGSGGGGLPHAAVVRVHMGYDGWWNKMATVTDLAPLTSSEELARHGLSGAGGMQWYGAWIDVPYSAAVLNFVFSDREQRNWDNNGTRDYHTLVADPHSGDQLVGLLHAAMQRDAAAADKEVEDRAALRAVRKVEAKGLTLRKRREVVHEFLYTVPLTPRAGAPLHVYYRPEATMLRGRPEIWLRAGWNRLGAAACNAAGGALRPLTAKLEPCLPGGLGFYKATVQVPSEAWGVDLSFSDSEAAPSGSAAAGGFEDDNGGLDYHIPVEGGTTPRPSLDIVHVAVEMAPIAKVGGMGDVVTALGRAVQEAGHRVSVIVPKYDVINYKLVDDLVQEGGFNWGGTHVRVWRGAVEGLATTFLEPENGMFWAGCIYGRNDDAQRFAFFCGAAAHYLHLSGRRPHILHCHDWQSAPIAWAGERGAAKAVFTIHNLSYGADLIGRAMQSCDVATTVSPTYAREIAGHPSVAAHLNKLYGVLNGIDQDIWDPSEDPCLPLHYSPDTAAAGKEAARRALRQRLNLAHADVPVVGCVTRLVAQKGIHLIKHAAWRTLERGGQFVLLGSAPDSRVQGEFNALRDQLARAYPDRAALVFTYDEPLSHLIYAGSDMFLVPSMFEPCGLTQMIAMRYGTIPVVRKTGGLVDTVFDVDHDEERAGAMGMETNGFSFEGTDFAGMDYALNRALSAWYSDKQLWHSLRRRAMMQDWSWNSPALDYLELYHKALKS</sequence>
<dbReference type="Pfam" id="PF16760">
    <property type="entry name" value="CBM53"/>
    <property type="match status" value="1"/>
</dbReference>
<evidence type="ECO:0000256" key="10">
    <source>
        <dbReference type="ARBA" id="ARBA00022922"/>
    </source>
</evidence>
<keyword evidence="9" id="KW-0808">Transferase</keyword>
<dbReference type="InterPro" id="IPR005085">
    <property type="entry name" value="CBM25"/>
</dbReference>
<feature type="domain" description="Carbohydrate binding module family 25" evidence="14">
    <location>
        <begin position="899"/>
        <end position="1005"/>
    </location>
</feature>
<evidence type="ECO:0000256" key="8">
    <source>
        <dbReference type="ARBA" id="ARBA00022676"/>
    </source>
</evidence>
<reference evidence="15 16" key="1">
    <citation type="journal article" date="2021" name="Sci. Rep.">
        <title>Genome sequencing of the multicellular alga Astrephomene provides insights into convergent evolution of germ-soma differentiation.</title>
        <authorList>
            <person name="Yamashita S."/>
            <person name="Yamamoto K."/>
            <person name="Matsuzaki R."/>
            <person name="Suzuki S."/>
            <person name="Yamaguchi H."/>
            <person name="Hirooka S."/>
            <person name="Minakuchi Y."/>
            <person name="Miyagishima S."/>
            <person name="Kawachi M."/>
            <person name="Toyoda A."/>
            <person name="Nozaki H."/>
        </authorList>
    </citation>
    <scope>NUCLEOTIDE SEQUENCE [LARGE SCALE GENOMIC DNA]</scope>
    <source>
        <strain evidence="15 16">NIES-4017</strain>
    </source>
</reference>
<dbReference type="SUPFAM" id="SSF53756">
    <property type="entry name" value="UDP-Glycosyltransferase/glycogen phosphorylase"/>
    <property type="match status" value="1"/>
</dbReference>
<dbReference type="SMART" id="SM01066">
    <property type="entry name" value="CBM_25"/>
    <property type="match status" value="3"/>
</dbReference>
<dbReference type="Gene3D" id="3.40.50.2000">
    <property type="entry name" value="Glycogen Phosphorylase B"/>
    <property type="match status" value="2"/>
</dbReference>
<dbReference type="PANTHER" id="PTHR46083:SF5">
    <property type="entry name" value="STARCH SYNTHASE 3, CHLOROPLASTIC_AMYLOPLASTIC"/>
    <property type="match status" value="1"/>
</dbReference>
<keyword evidence="7" id="KW-0934">Plastid</keyword>
<feature type="region of interest" description="Disordered" evidence="13">
    <location>
        <begin position="1"/>
        <end position="59"/>
    </location>
</feature>
<dbReference type="GO" id="GO:0019252">
    <property type="term" value="P:starch biosynthetic process"/>
    <property type="evidence" value="ECO:0007669"/>
    <property type="project" value="UniProtKB-KW"/>
</dbReference>
<accession>A0AAD3HNQ7</accession>
<evidence type="ECO:0000256" key="4">
    <source>
        <dbReference type="ARBA" id="ARBA00010281"/>
    </source>
</evidence>
<organism evidence="15 16">
    <name type="scientific">Astrephomene gubernaculifera</name>
    <dbReference type="NCBI Taxonomy" id="47775"/>
    <lineage>
        <taxon>Eukaryota</taxon>
        <taxon>Viridiplantae</taxon>
        <taxon>Chlorophyta</taxon>
        <taxon>core chlorophytes</taxon>
        <taxon>Chlorophyceae</taxon>
        <taxon>CS clade</taxon>
        <taxon>Chlamydomonadales</taxon>
        <taxon>Astrephomenaceae</taxon>
        <taxon>Astrephomene</taxon>
    </lineage>
</organism>
<comment type="catalytic activity">
    <reaction evidence="1">
        <text>[(1-&gt;4)-alpha-D-glucosyl](n) + ADP-alpha-D-glucose = [(1-&gt;4)-alpha-D-glucosyl](n+1) + ADP + H(+)</text>
        <dbReference type="Rhea" id="RHEA:18189"/>
        <dbReference type="Rhea" id="RHEA-COMP:9584"/>
        <dbReference type="Rhea" id="RHEA-COMP:9587"/>
        <dbReference type="ChEBI" id="CHEBI:15378"/>
        <dbReference type="ChEBI" id="CHEBI:15444"/>
        <dbReference type="ChEBI" id="CHEBI:57498"/>
        <dbReference type="ChEBI" id="CHEBI:456216"/>
        <dbReference type="EC" id="2.4.1.21"/>
    </reaction>
</comment>
<dbReference type="Pfam" id="PF08323">
    <property type="entry name" value="Glyco_transf_5"/>
    <property type="match status" value="1"/>
</dbReference>
<dbReference type="InterPro" id="IPR001296">
    <property type="entry name" value="Glyco_trans_1"/>
</dbReference>
<keyword evidence="10" id="KW-0750">Starch biosynthesis</keyword>
<evidence type="ECO:0000256" key="2">
    <source>
        <dbReference type="ARBA" id="ARBA00004229"/>
    </source>
</evidence>
<dbReference type="InterPro" id="IPR013783">
    <property type="entry name" value="Ig-like_fold"/>
</dbReference>
<dbReference type="PANTHER" id="PTHR46083">
    <property type="match status" value="1"/>
</dbReference>
<evidence type="ECO:0000256" key="11">
    <source>
        <dbReference type="ARBA" id="ARBA00022946"/>
    </source>
</evidence>
<dbReference type="Pfam" id="PF00534">
    <property type="entry name" value="Glycos_transf_1"/>
    <property type="match status" value="1"/>
</dbReference>
<comment type="pathway">
    <text evidence="3">Glycan biosynthesis; starch biosynthesis.</text>
</comment>
<dbReference type="GO" id="GO:1901137">
    <property type="term" value="P:carbohydrate derivative biosynthetic process"/>
    <property type="evidence" value="ECO:0007669"/>
    <property type="project" value="UniProtKB-ARBA"/>
</dbReference>
<evidence type="ECO:0000313" key="16">
    <source>
        <dbReference type="Proteomes" id="UP001054857"/>
    </source>
</evidence>
<dbReference type="InterPro" id="IPR013534">
    <property type="entry name" value="Starch_synth_cat_dom"/>
</dbReference>
<keyword evidence="16" id="KW-1185">Reference proteome</keyword>
<comment type="caution">
    <text evidence="15">The sequence shown here is derived from an EMBL/GenBank/DDBJ whole genome shotgun (WGS) entry which is preliminary data.</text>
</comment>
<feature type="domain" description="Carbohydrate binding module family 25" evidence="14">
    <location>
        <begin position="529"/>
        <end position="629"/>
    </location>
</feature>
<evidence type="ECO:0000256" key="1">
    <source>
        <dbReference type="ARBA" id="ARBA00001478"/>
    </source>
</evidence>
<keyword evidence="8" id="KW-0328">Glycosyltransferase</keyword>
<keyword evidence="11" id="KW-0809">Transit peptide</keyword>
<dbReference type="Gene3D" id="2.60.40.10">
    <property type="entry name" value="Immunoglobulins"/>
    <property type="match status" value="1"/>
</dbReference>
<feature type="compositionally biased region" description="Low complexity" evidence="13">
    <location>
        <begin position="99"/>
        <end position="157"/>
    </location>
</feature>
<dbReference type="Proteomes" id="UP001054857">
    <property type="component" value="Unassembled WGS sequence"/>
</dbReference>
<dbReference type="GO" id="GO:0009011">
    <property type="term" value="F:alpha-1,4-glucan glucosyltransferase (ADP-glucose donor) activity"/>
    <property type="evidence" value="ECO:0007669"/>
    <property type="project" value="UniProtKB-EC"/>
</dbReference>
<comment type="similarity">
    <text evidence="4">Belongs to the glycosyltransferase 1 family. Bacterial/plant glycogen synthase subfamily.</text>
</comment>
<keyword evidence="6" id="KW-0150">Chloroplast</keyword>
<feature type="domain" description="Carbohydrate binding module family 25" evidence="14">
    <location>
        <begin position="728"/>
        <end position="832"/>
    </location>
</feature>
<evidence type="ECO:0000259" key="14">
    <source>
        <dbReference type="SMART" id="SM01066"/>
    </source>
</evidence>
<protein>
    <recommendedName>
        <fullName evidence="5">starch synthase</fullName>
        <ecNumber evidence="5">2.4.1.21</ecNumber>
    </recommendedName>
</protein>
<name>A0AAD3HNQ7_9CHLO</name>
<dbReference type="EMBL" id="BMAR01000018">
    <property type="protein sequence ID" value="GFR47418.1"/>
    <property type="molecule type" value="Genomic_DNA"/>
</dbReference>